<dbReference type="Pfam" id="PF13683">
    <property type="entry name" value="rve_3"/>
    <property type="match status" value="1"/>
</dbReference>
<dbReference type="Gene3D" id="3.30.420.10">
    <property type="entry name" value="Ribonuclease H-like superfamily/Ribonuclease H"/>
    <property type="match status" value="1"/>
</dbReference>
<dbReference type="AlphaFoldDB" id="A0A1F6G0B3"/>
<organism evidence="2 3">
    <name type="scientific">Candidatus Kaiserbacteria bacterium RIFCSPLOWO2_12_FULL_53_8</name>
    <dbReference type="NCBI Taxonomy" id="1798529"/>
    <lineage>
        <taxon>Bacteria</taxon>
        <taxon>Candidatus Kaiseribacteriota</taxon>
    </lineage>
</organism>
<dbReference type="InterPro" id="IPR036397">
    <property type="entry name" value="RNaseH_sf"/>
</dbReference>
<evidence type="ECO:0000313" key="2">
    <source>
        <dbReference type="EMBL" id="OGG91559.1"/>
    </source>
</evidence>
<dbReference type="InterPro" id="IPR050900">
    <property type="entry name" value="Transposase_IS3/IS150/IS904"/>
</dbReference>
<dbReference type="SUPFAM" id="SSF53098">
    <property type="entry name" value="Ribonuclease H-like"/>
    <property type="match status" value="1"/>
</dbReference>
<protein>
    <recommendedName>
        <fullName evidence="1">Integrase catalytic domain-containing protein</fullName>
    </recommendedName>
</protein>
<dbReference type="InterPro" id="IPR001584">
    <property type="entry name" value="Integrase_cat-core"/>
</dbReference>
<feature type="domain" description="Integrase catalytic" evidence="1">
    <location>
        <begin position="171"/>
        <end position="333"/>
    </location>
</feature>
<evidence type="ECO:0000259" key="1">
    <source>
        <dbReference type="PROSITE" id="PS50994"/>
    </source>
</evidence>
<proteinExistence type="predicted"/>
<evidence type="ECO:0000313" key="3">
    <source>
        <dbReference type="Proteomes" id="UP000178601"/>
    </source>
</evidence>
<accession>A0A1F6G0B3</accession>
<dbReference type="Proteomes" id="UP000178601">
    <property type="component" value="Unassembled WGS sequence"/>
</dbReference>
<dbReference type="PANTHER" id="PTHR46889:SF4">
    <property type="entry name" value="TRANSPOSASE INSO FOR INSERTION SEQUENCE ELEMENT IS911B-RELATED"/>
    <property type="match status" value="1"/>
</dbReference>
<dbReference type="PANTHER" id="PTHR46889">
    <property type="entry name" value="TRANSPOSASE INSF FOR INSERTION SEQUENCE IS3B-RELATED"/>
    <property type="match status" value="1"/>
</dbReference>
<gene>
    <name evidence="2" type="ORF">A3H16_00440</name>
</gene>
<reference evidence="2 3" key="1">
    <citation type="journal article" date="2016" name="Nat. Commun.">
        <title>Thousands of microbial genomes shed light on interconnected biogeochemical processes in an aquifer system.</title>
        <authorList>
            <person name="Anantharaman K."/>
            <person name="Brown C.T."/>
            <person name="Hug L.A."/>
            <person name="Sharon I."/>
            <person name="Castelle C.J."/>
            <person name="Probst A.J."/>
            <person name="Thomas B.C."/>
            <person name="Singh A."/>
            <person name="Wilkins M.J."/>
            <person name="Karaoz U."/>
            <person name="Brodie E.L."/>
            <person name="Williams K.H."/>
            <person name="Hubbard S.S."/>
            <person name="Banfield J.F."/>
        </authorList>
    </citation>
    <scope>NUCLEOTIDE SEQUENCE [LARGE SCALE GENOMIC DNA]</scope>
</reference>
<dbReference type="PROSITE" id="PS50994">
    <property type="entry name" value="INTEGRASE"/>
    <property type="match status" value="1"/>
</dbReference>
<dbReference type="InterPro" id="IPR009057">
    <property type="entry name" value="Homeodomain-like_sf"/>
</dbReference>
<dbReference type="InterPro" id="IPR012337">
    <property type="entry name" value="RNaseH-like_sf"/>
</dbReference>
<feature type="non-terminal residue" evidence="2">
    <location>
        <position position="342"/>
    </location>
</feature>
<dbReference type="SUPFAM" id="SSF46689">
    <property type="entry name" value="Homeodomain-like"/>
    <property type="match status" value="1"/>
</dbReference>
<dbReference type="Pfam" id="PF13518">
    <property type="entry name" value="HTH_28"/>
    <property type="match status" value="1"/>
</dbReference>
<sequence length="342" mass="40648">MKAGYRLLPAVPRVLLDDAARWKKQAELLGLSKGARTRLEWFIWHKDHGENASLTARHFGISRKTFWKWNRRFDRKGLRTLEEKSRAPKHVRQKEITPEEAGRVLTLRTAHMRWGKEKLAVLYENTYNTAISSWKVQYTVAKYGLYFHPKKNAQTQAKRRRSKEKKRITELTKRPFPGYLIALDTIVLWIDGTKRYVFTAIDTVSKIAFARMYTTKSSHNAGDFLNRFAFLLDYEVWNTGHDRGSEFHKDFQKEVEKLGLTDWWSRPRTPTDNPFNERFNRTLRDEFLVMGHLTADTERFNREVTEWLIEYTFIRPHQSLGYQTPWEYYSKAAKLLPMYSSR</sequence>
<dbReference type="GO" id="GO:0003676">
    <property type="term" value="F:nucleic acid binding"/>
    <property type="evidence" value="ECO:0007669"/>
    <property type="project" value="InterPro"/>
</dbReference>
<dbReference type="InterPro" id="IPR055247">
    <property type="entry name" value="InsJ-like_HTH"/>
</dbReference>
<dbReference type="EMBL" id="MFMQ01000048">
    <property type="protein sequence ID" value="OGG91559.1"/>
    <property type="molecule type" value="Genomic_DNA"/>
</dbReference>
<comment type="caution">
    <text evidence="2">The sequence shown here is derived from an EMBL/GenBank/DDBJ whole genome shotgun (WGS) entry which is preliminary data.</text>
</comment>
<dbReference type="GO" id="GO:0015074">
    <property type="term" value="P:DNA integration"/>
    <property type="evidence" value="ECO:0007669"/>
    <property type="project" value="InterPro"/>
</dbReference>
<name>A0A1F6G0B3_9BACT</name>